<accession>A0A2T9YVR9</accession>
<dbReference type="Proteomes" id="UP000245383">
    <property type="component" value="Unassembled WGS sequence"/>
</dbReference>
<proteinExistence type="predicted"/>
<sequence length="358" mass="40503">MGIGCDTEKTSTGEPIILEKLNEIIEWKISKDLCGQHYISVLCQKIREHNFLKTSGNCKTTLETLFGHKHPPSDRICLISSKPSECTKQAHSSNRMVAFRKSVQGSGDDIRAPQRGIVCGKQKQESISILQLVHGQEINRAECLDVQLSKVEQPILLPSLEPYTQGNPETNKRQATEDQRRFFKTQGLNNYAIEIITANKRRTRRRSIYNSIQQEYVNWRTEMSYTGPVLASEIINFLAKIATERNLKSGSIIAYKSAILGLLENAEKILMNKMFKEFIAALNDSFNKSIEKLGTLRVITKRQINSQDLLVIAVTGFLQASDIHRIDDARSRIENNTLHLVIVAPKEKRAGKPIERPC</sequence>
<dbReference type="AlphaFoldDB" id="A0A2T9YVR9"/>
<reference evidence="1 2" key="1">
    <citation type="journal article" date="2018" name="MBio">
        <title>Comparative Genomics Reveals the Core Gene Toolbox for the Fungus-Insect Symbiosis.</title>
        <authorList>
            <person name="Wang Y."/>
            <person name="Stata M."/>
            <person name="Wang W."/>
            <person name="Stajich J.E."/>
            <person name="White M.M."/>
            <person name="Moncalvo J.M."/>
        </authorList>
    </citation>
    <scope>NUCLEOTIDE SEQUENCE [LARGE SCALE GENOMIC DNA]</scope>
    <source>
        <strain evidence="1 2">SWE-8-4</strain>
    </source>
</reference>
<gene>
    <name evidence="1" type="ORF">BB561_001219</name>
</gene>
<dbReference type="STRING" id="133385.A0A2T9YVR9"/>
<protein>
    <submittedName>
        <fullName evidence="1">Uncharacterized protein</fullName>
    </submittedName>
</protein>
<dbReference type="EMBL" id="MBFR01000034">
    <property type="protein sequence ID" value="PVU96384.1"/>
    <property type="molecule type" value="Genomic_DNA"/>
</dbReference>
<comment type="caution">
    <text evidence="1">The sequence shown here is derived from an EMBL/GenBank/DDBJ whole genome shotgun (WGS) entry which is preliminary data.</text>
</comment>
<organism evidence="1 2">
    <name type="scientific">Smittium simulii</name>
    <dbReference type="NCBI Taxonomy" id="133385"/>
    <lineage>
        <taxon>Eukaryota</taxon>
        <taxon>Fungi</taxon>
        <taxon>Fungi incertae sedis</taxon>
        <taxon>Zoopagomycota</taxon>
        <taxon>Kickxellomycotina</taxon>
        <taxon>Harpellomycetes</taxon>
        <taxon>Harpellales</taxon>
        <taxon>Legeriomycetaceae</taxon>
        <taxon>Smittium</taxon>
    </lineage>
</organism>
<evidence type="ECO:0000313" key="1">
    <source>
        <dbReference type="EMBL" id="PVU96384.1"/>
    </source>
</evidence>
<evidence type="ECO:0000313" key="2">
    <source>
        <dbReference type="Proteomes" id="UP000245383"/>
    </source>
</evidence>
<keyword evidence="2" id="KW-1185">Reference proteome</keyword>
<dbReference type="OrthoDB" id="6769862at2759"/>
<name>A0A2T9YVR9_9FUNG</name>